<evidence type="ECO:0000313" key="4">
    <source>
        <dbReference type="EMBL" id="CAF1632488.1"/>
    </source>
</evidence>
<reference evidence="4" key="1">
    <citation type="submission" date="2021-02" db="EMBL/GenBank/DDBJ databases">
        <authorList>
            <person name="Nowell W R."/>
        </authorList>
    </citation>
    <scope>NUCLEOTIDE SEQUENCE</scope>
</reference>
<evidence type="ECO:0000256" key="1">
    <source>
        <dbReference type="SAM" id="MobiDB-lite"/>
    </source>
</evidence>
<keyword evidence="2" id="KW-0812">Transmembrane</keyword>
<dbReference type="Proteomes" id="UP000663852">
    <property type="component" value="Unassembled WGS sequence"/>
</dbReference>
<sequence length="124" mass="13946">MKFISQRTPSYSSGIKTLPSTNSTKKKPVVKNMKTWEKHLKPWSICLCLLLTLFLFLCMVLGIFALISLRKITAASITAAPGNLHFVRIQKFTHYLLGWSTTNSLNTAQVQHAASRLLNEKVLV</sequence>
<keyword evidence="2" id="KW-0472">Membrane</keyword>
<dbReference type="Proteomes" id="UP000663828">
    <property type="component" value="Unassembled WGS sequence"/>
</dbReference>
<proteinExistence type="predicted"/>
<feature type="region of interest" description="Disordered" evidence="1">
    <location>
        <begin position="1"/>
        <end position="23"/>
    </location>
</feature>
<evidence type="ECO:0000256" key="2">
    <source>
        <dbReference type="SAM" id="Phobius"/>
    </source>
</evidence>
<comment type="caution">
    <text evidence="4">The sequence shown here is derived from an EMBL/GenBank/DDBJ whole genome shotgun (WGS) entry which is preliminary data.</text>
</comment>
<evidence type="ECO:0000313" key="5">
    <source>
        <dbReference type="Proteomes" id="UP000663828"/>
    </source>
</evidence>
<dbReference type="AlphaFoldDB" id="A0A816D8B0"/>
<name>A0A816D8B0_ADIRI</name>
<feature type="transmembrane region" description="Helical" evidence="2">
    <location>
        <begin position="42"/>
        <end position="67"/>
    </location>
</feature>
<organism evidence="4 5">
    <name type="scientific">Adineta ricciae</name>
    <name type="common">Rotifer</name>
    <dbReference type="NCBI Taxonomy" id="249248"/>
    <lineage>
        <taxon>Eukaryota</taxon>
        <taxon>Metazoa</taxon>
        <taxon>Spiralia</taxon>
        <taxon>Gnathifera</taxon>
        <taxon>Rotifera</taxon>
        <taxon>Eurotatoria</taxon>
        <taxon>Bdelloidea</taxon>
        <taxon>Adinetida</taxon>
        <taxon>Adinetidae</taxon>
        <taxon>Adineta</taxon>
    </lineage>
</organism>
<accession>A0A816D8B0</accession>
<evidence type="ECO:0000313" key="3">
    <source>
        <dbReference type="EMBL" id="CAF1271553.1"/>
    </source>
</evidence>
<dbReference type="EMBL" id="CAJNOJ010000193">
    <property type="protein sequence ID" value="CAF1271553.1"/>
    <property type="molecule type" value="Genomic_DNA"/>
</dbReference>
<dbReference type="EMBL" id="CAJNOR010008384">
    <property type="protein sequence ID" value="CAF1632488.1"/>
    <property type="molecule type" value="Genomic_DNA"/>
</dbReference>
<keyword evidence="5" id="KW-1185">Reference proteome</keyword>
<keyword evidence="2" id="KW-1133">Transmembrane helix</keyword>
<gene>
    <name evidence="3" type="ORF">EDS130_LOCUS29058</name>
    <name evidence="4" type="ORF">XAT740_LOCUS51893</name>
</gene>
<protein>
    <submittedName>
        <fullName evidence="4">Uncharacterized protein</fullName>
    </submittedName>
</protein>